<sequence>MANEQRRSLRQRLFAILIAGIGSAAASVISYAAAIYHAANPAPLRTAATGEMIDTGQWHITIAGARISNEPPTGIKPTEPQTFLLVDFEADNRSAASTFIPSALFSFDPAIPELPEPTIYLVRDRWIAGPVNPRMPEKLTAAWQLPQDYAPPPELRLLVGSQIYKERDNLYGASNWFDREPVAAVDLDLPDAGAEARR</sequence>
<reference evidence="1 2" key="1">
    <citation type="submission" date="2018-05" db="EMBL/GenBank/DDBJ databases">
        <title>Genomic Encyclopedia of Type Strains, Phase IV (KMG-IV): sequencing the most valuable type-strain genomes for metagenomic binning, comparative biology and taxonomic classification.</title>
        <authorList>
            <person name="Goeker M."/>
        </authorList>
    </citation>
    <scope>NUCLEOTIDE SEQUENCE [LARGE SCALE GENOMIC DNA]</scope>
    <source>
        <strain evidence="1 2">DSM 6986</strain>
    </source>
</reference>
<keyword evidence="2" id="KW-1185">Reference proteome</keyword>
<protein>
    <recommendedName>
        <fullName evidence="3">DUF4352 domain-containing protein</fullName>
    </recommendedName>
</protein>
<dbReference type="OrthoDB" id="5998046at2"/>
<evidence type="ECO:0000313" key="2">
    <source>
        <dbReference type="Proteomes" id="UP000245396"/>
    </source>
</evidence>
<name>A0A316C492_PSESE</name>
<proteinExistence type="predicted"/>
<dbReference type="Proteomes" id="UP000245396">
    <property type="component" value="Unassembled WGS sequence"/>
</dbReference>
<organism evidence="1 2">
    <name type="scientific">Pseudaminobacter salicylatoxidans</name>
    <dbReference type="NCBI Taxonomy" id="93369"/>
    <lineage>
        <taxon>Bacteria</taxon>
        <taxon>Pseudomonadati</taxon>
        <taxon>Pseudomonadota</taxon>
        <taxon>Alphaproteobacteria</taxon>
        <taxon>Hyphomicrobiales</taxon>
        <taxon>Phyllobacteriaceae</taxon>
        <taxon>Pseudaminobacter</taxon>
    </lineage>
</organism>
<accession>A0A316C492</accession>
<evidence type="ECO:0000313" key="1">
    <source>
        <dbReference type="EMBL" id="PWJ84501.1"/>
    </source>
</evidence>
<evidence type="ECO:0008006" key="3">
    <source>
        <dbReference type="Google" id="ProtNLM"/>
    </source>
</evidence>
<dbReference type="AlphaFoldDB" id="A0A316C492"/>
<gene>
    <name evidence="1" type="ORF">C7441_105117</name>
</gene>
<dbReference type="EMBL" id="QGGG01000005">
    <property type="protein sequence ID" value="PWJ84501.1"/>
    <property type="molecule type" value="Genomic_DNA"/>
</dbReference>
<dbReference type="STRING" id="1192868.GCA_000304395_02077"/>
<dbReference type="RefSeq" id="WP_109612555.1">
    <property type="nucleotide sequence ID" value="NZ_QGGG01000005.1"/>
</dbReference>
<comment type="caution">
    <text evidence="1">The sequence shown here is derived from an EMBL/GenBank/DDBJ whole genome shotgun (WGS) entry which is preliminary data.</text>
</comment>